<reference evidence="10 11" key="1">
    <citation type="submission" date="2024-10" db="EMBL/GenBank/DDBJ databases">
        <title>The Natural Products Discovery Center: Release of the First 8490 Sequenced Strains for Exploring Actinobacteria Biosynthetic Diversity.</title>
        <authorList>
            <person name="Kalkreuter E."/>
            <person name="Kautsar S.A."/>
            <person name="Yang D."/>
            <person name="Bader C.D."/>
            <person name="Teijaro C.N."/>
            <person name="Fluegel L."/>
            <person name="Davis C.M."/>
            <person name="Simpson J.R."/>
            <person name="Lauterbach L."/>
            <person name="Steele A.D."/>
            <person name="Gui C."/>
            <person name="Meng S."/>
            <person name="Li G."/>
            <person name="Viehrig K."/>
            <person name="Ye F."/>
            <person name="Su P."/>
            <person name="Kiefer A.F."/>
            <person name="Nichols A."/>
            <person name="Cepeda A.J."/>
            <person name="Yan W."/>
            <person name="Fan B."/>
            <person name="Jiang Y."/>
            <person name="Adhikari A."/>
            <person name="Zheng C.-J."/>
            <person name="Schuster L."/>
            <person name="Cowan T.M."/>
            <person name="Smanski M.J."/>
            <person name="Chevrette M.G."/>
            <person name="De Carvalho L.P.S."/>
            <person name="Shen B."/>
        </authorList>
    </citation>
    <scope>NUCLEOTIDE SEQUENCE [LARGE SCALE GENOMIC DNA]</scope>
    <source>
        <strain evidence="10 11">NPDC050545</strain>
    </source>
</reference>
<dbReference type="InterPro" id="IPR037069">
    <property type="entry name" value="AcylCoA_DH/ox_N_sf"/>
</dbReference>
<evidence type="ECO:0000256" key="6">
    <source>
        <dbReference type="RuleBase" id="RU362125"/>
    </source>
</evidence>
<dbReference type="InterPro" id="IPR013786">
    <property type="entry name" value="AcylCoA_DH/ox_N"/>
</dbReference>
<sequence>MDFQPSDDHQAIRLAVRDVCARFPGQYWRELEADGEYPAEFVRVMTELGWLATLIPEEYGGGGRGVTEAGIILEEIHQSGGHAGACHAQMYTMGTLLRHGTEEQKKRYLPEIAAGRLRLQAFGVTEPDAGSDTTKIMTKAVRNGDHYVINGQKVFTSRIAYSDLMLLLARTSPATEAARKTDGLSVFLVDLREAGPSVAWRRIPVMSAHHTYQVFIDNLRVPAENLIGGEGRGFSCILDGMNAERVLVASEALGDGRFLVERAVAYASNREVFGSPIGANQGVQFPLAQAHAQLEAASLMRFHAADLFDRGLPCGAEANTAKLLASQASWAAANAAMTAFGGNGFAVEFDVERKFREAKLLEIVPVSNNLVLSYLGHRVLGLPRSY</sequence>
<dbReference type="InterPro" id="IPR046373">
    <property type="entry name" value="Acyl-CoA_Oxase/DH_mid-dom_sf"/>
</dbReference>
<keyword evidence="5 6" id="KW-0560">Oxidoreductase</keyword>
<evidence type="ECO:0000259" key="7">
    <source>
        <dbReference type="Pfam" id="PF00441"/>
    </source>
</evidence>
<evidence type="ECO:0000313" key="10">
    <source>
        <dbReference type="EMBL" id="MFI6504469.1"/>
    </source>
</evidence>
<dbReference type="InterPro" id="IPR036250">
    <property type="entry name" value="AcylCo_DH-like_C"/>
</dbReference>
<dbReference type="InterPro" id="IPR006091">
    <property type="entry name" value="Acyl-CoA_Oxase/DH_mid-dom"/>
</dbReference>
<keyword evidence="4 6" id="KW-0274">FAD</keyword>
<dbReference type="Proteomes" id="UP001612741">
    <property type="component" value="Unassembled WGS sequence"/>
</dbReference>
<dbReference type="EC" id="1.-.-.-" evidence="10"/>
<evidence type="ECO:0000259" key="8">
    <source>
        <dbReference type="Pfam" id="PF02770"/>
    </source>
</evidence>
<evidence type="ECO:0000256" key="4">
    <source>
        <dbReference type="ARBA" id="ARBA00022827"/>
    </source>
</evidence>
<dbReference type="PANTHER" id="PTHR48083">
    <property type="entry name" value="MEDIUM-CHAIN SPECIFIC ACYL-COA DEHYDROGENASE, MITOCHONDRIAL-RELATED"/>
    <property type="match status" value="1"/>
</dbReference>
<dbReference type="SUPFAM" id="SSF56645">
    <property type="entry name" value="Acyl-CoA dehydrogenase NM domain-like"/>
    <property type="match status" value="1"/>
</dbReference>
<evidence type="ECO:0000256" key="1">
    <source>
        <dbReference type="ARBA" id="ARBA00001974"/>
    </source>
</evidence>
<dbReference type="Pfam" id="PF00441">
    <property type="entry name" value="Acyl-CoA_dh_1"/>
    <property type="match status" value="1"/>
</dbReference>
<protein>
    <submittedName>
        <fullName evidence="10">Acyl-CoA dehydrogenase family protein</fullName>
        <ecNumber evidence="10">1.-.-.-</ecNumber>
    </submittedName>
</protein>
<evidence type="ECO:0000256" key="3">
    <source>
        <dbReference type="ARBA" id="ARBA00022630"/>
    </source>
</evidence>
<comment type="similarity">
    <text evidence="2 6">Belongs to the acyl-CoA dehydrogenase family.</text>
</comment>
<dbReference type="GO" id="GO:0016491">
    <property type="term" value="F:oxidoreductase activity"/>
    <property type="evidence" value="ECO:0007669"/>
    <property type="project" value="UniProtKB-KW"/>
</dbReference>
<dbReference type="PANTHER" id="PTHR48083:SF1">
    <property type="entry name" value="DEHYDROGENASE, PUTATIVE (AFU_ORTHOLOGUE AFUA_7G06510)-RELATED"/>
    <property type="match status" value="1"/>
</dbReference>
<accession>A0ABW7ZCC8</accession>
<keyword evidence="11" id="KW-1185">Reference proteome</keyword>
<evidence type="ECO:0000313" key="11">
    <source>
        <dbReference type="Proteomes" id="UP001612741"/>
    </source>
</evidence>
<dbReference type="EMBL" id="JBITGY010000015">
    <property type="protein sequence ID" value="MFI6504469.1"/>
    <property type="molecule type" value="Genomic_DNA"/>
</dbReference>
<comment type="caution">
    <text evidence="10">The sequence shown here is derived from an EMBL/GenBank/DDBJ whole genome shotgun (WGS) entry which is preliminary data.</text>
</comment>
<dbReference type="InterPro" id="IPR009100">
    <property type="entry name" value="AcylCoA_DH/oxidase_NM_dom_sf"/>
</dbReference>
<dbReference type="Gene3D" id="1.10.540.10">
    <property type="entry name" value="Acyl-CoA dehydrogenase/oxidase, N-terminal domain"/>
    <property type="match status" value="1"/>
</dbReference>
<dbReference type="Pfam" id="PF02770">
    <property type="entry name" value="Acyl-CoA_dh_M"/>
    <property type="match status" value="1"/>
</dbReference>
<dbReference type="Pfam" id="PF02771">
    <property type="entry name" value="Acyl-CoA_dh_N"/>
    <property type="match status" value="1"/>
</dbReference>
<comment type="cofactor">
    <cofactor evidence="1 6">
        <name>FAD</name>
        <dbReference type="ChEBI" id="CHEBI:57692"/>
    </cofactor>
</comment>
<dbReference type="Gene3D" id="2.40.110.10">
    <property type="entry name" value="Butyryl-CoA Dehydrogenase, subunit A, domain 2"/>
    <property type="match status" value="1"/>
</dbReference>
<feature type="domain" description="Acyl-CoA dehydrogenase/oxidase C-terminal" evidence="7">
    <location>
        <begin position="231"/>
        <end position="364"/>
    </location>
</feature>
<organism evidence="10 11">
    <name type="scientific">Nonomuraea typhae</name>
    <dbReference type="NCBI Taxonomy" id="2603600"/>
    <lineage>
        <taxon>Bacteria</taxon>
        <taxon>Bacillati</taxon>
        <taxon>Actinomycetota</taxon>
        <taxon>Actinomycetes</taxon>
        <taxon>Streptosporangiales</taxon>
        <taxon>Streptosporangiaceae</taxon>
        <taxon>Nonomuraea</taxon>
    </lineage>
</organism>
<dbReference type="Gene3D" id="1.20.140.10">
    <property type="entry name" value="Butyryl-CoA Dehydrogenase, subunit A, domain 3"/>
    <property type="match status" value="1"/>
</dbReference>
<proteinExistence type="inferred from homology"/>
<evidence type="ECO:0000256" key="2">
    <source>
        <dbReference type="ARBA" id="ARBA00009347"/>
    </source>
</evidence>
<name>A0ABW7ZCC8_9ACTN</name>
<dbReference type="InterPro" id="IPR009075">
    <property type="entry name" value="AcylCo_DH/oxidase_C"/>
</dbReference>
<dbReference type="RefSeq" id="WP_397090213.1">
    <property type="nucleotide sequence ID" value="NZ_JBITGY010000015.1"/>
</dbReference>
<gene>
    <name evidence="10" type="ORF">ACIBG2_44290</name>
</gene>
<feature type="domain" description="Acyl-CoA dehydrogenase/oxidase N-terminal" evidence="9">
    <location>
        <begin position="6"/>
        <end position="115"/>
    </location>
</feature>
<dbReference type="InterPro" id="IPR050741">
    <property type="entry name" value="Acyl-CoA_dehydrogenase"/>
</dbReference>
<keyword evidence="3 6" id="KW-0285">Flavoprotein</keyword>
<feature type="domain" description="Acyl-CoA oxidase/dehydrogenase middle" evidence="8">
    <location>
        <begin position="121"/>
        <end position="215"/>
    </location>
</feature>
<evidence type="ECO:0000259" key="9">
    <source>
        <dbReference type="Pfam" id="PF02771"/>
    </source>
</evidence>
<evidence type="ECO:0000256" key="5">
    <source>
        <dbReference type="ARBA" id="ARBA00023002"/>
    </source>
</evidence>
<dbReference type="SUPFAM" id="SSF47203">
    <property type="entry name" value="Acyl-CoA dehydrogenase C-terminal domain-like"/>
    <property type="match status" value="1"/>
</dbReference>